<dbReference type="Proteomes" id="UP000325155">
    <property type="component" value="Chromosome"/>
</dbReference>
<dbReference type="PANTHER" id="PTHR34039">
    <property type="entry name" value="UPF0102 PROTEIN YRAN"/>
    <property type="match status" value="1"/>
</dbReference>
<dbReference type="AlphaFoldDB" id="A0A5C0UEV8"/>
<evidence type="ECO:0000313" key="2">
    <source>
        <dbReference type="EMBL" id="QEK38240.1"/>
    </source>
</evidence>
<evidence type="ECO:0000256" key="1">
    <source>
        <dbReference type="ARBA" id="ARBA00006738"/>
    </source>
</evidence>
<dbReference type="KEGG" id="cip:FZC35_02595"/>
<sequence length="112" mass="13980">MIFTTNSYHKGIFYELLSVVILFLRGHKILKWRFKTPVGEIDIISKKGSFVFVNEVKYRKNIENAYHFTESKYQNRLERTYYWWLKSNSKYENCELKIKYIFWHKKFRMRYI</sequence>
<gene>
    <name evidence="2" type="ORF">FZC35_02595</name>
</gene>
<dbReference type="InterPro" id="IPR011335">
    <property type="entry name" value="Restrct_endonuc-II-like"/>
</dbReference>
<dbReference type="GO" id="GO:0003676">
    <property type="term" value="F:nucleic acid binding"/>
    <property type="evidence" value="ECO:0007669"/>
    <property type="project" value="InterPro"/>
</dbReference>
<dbReference type="RefSeq" id="WP_148981087.1">
    <property type="nucleotide sequence ID" value="NZ_CP043315.1"/>
</dbReference>
<dbReference type="SUPFAM" id="SSF52980">
    <property type="entry name" value="Restriction endonuclease-like"/>
    <property type="match status" value="1"/>
</dbReference>
<dbReference type="OrthoDB" id="9812968at2"/>
<name>A0A5C0UEV8_9PROT</name>
<evidence type="ECO:0000313" key="3">
    <source>
        <dbReference type="Proteomes" id="UP000325155"/>
    </source>
</evidence>
<dbReference type="PANTHER" id="PTHR34039:SF1">
    <property type="entry name" value="UPF0102 PROTEIN YRAN"/>
    <property type="match status" value="1"/>
</dbReference>
<evidence type="ECO:0008006" key="4">
    <source>
        <dbReference type="Google" id="ProtNLM"/>
    </source>
</evidence>
<organism evidence="2 3">
    <name type="scientific">Candidatus Cytomitobacter indipagum</name>
    <dbReference type="NCBI Taxonomy" id="2601575"/>
    <lineage>
        <taxon>Bacteria</taxon>
        <taxon>Pseudomonadati</taxon>
        <taxon>Pseudomonadota</taxon>
        <taxon>Alphaproteobacteria</taxon>
        <taxon>Holosporales</taxon>
        <taxon>Holosporaceae</taxon>
        <taxon>Candidatus Cytomitobacter</taxon>
    </lineage>
</organism>
<protein>
    <recommendedName>
        <fullName evidence="4">YraN family protein</fullName>
    </recommendedName>
</protein>
<keyword evidence="3" id="KW-1185">Reference proteome</keyword>
<dbReference type="InterPro" id="IPR003509">
    <property type="entry name" value="UPF0102_YraN-like"/>
</dbReference>
<reference evidence="2 3" key="1">
    <citation type="submission" date="2019-08" db="EMBL/GenBank/DDBJ databases">
        <title>Highly reduced genomes of protist endosymbionts show evolutionary convergence.</title>
        <authorList>
            <person name="George E."/>
            <person name="Husnik F."/>
            <person name="Tashyreva D."/>
            <person name="Prokopchuk G."/>
            <person name="Horak A."/>
            <person name="Kwong W.K."/>
            <person name="Lukes J."/>
            <person name="Keeling P.J."/>
        </authorList>
    </citation>
    <scope>NUCLEOTIDE SEQUENCE [LARGE SCALE GENOMIC DNA]</scope>
    <source>
        <strain evidence="2">1605</strain>
    </source>
</reference>
<dbReference type="Gene3D" id="3.40.1350.10">
    <property type="match status" value="1"/>
</dbReference>
<dbReference type="InterPro" id="IPR011856">
    <property type="entry name" value="tRNA_endonuc-like_dom_sf"/>
</dbReference>
<proteinExistence type="inferred from homology"/>
<comment type="similarity">
    <text evidence="1">Belongs to the UPF0102 family.</text>
</comment>
<accession>A0A5C0UEV8</accession>
<dbReference type="Pfam" id="PF02021">
    <property type="entry name" value="UPF0102"/>
    <property type="match status" value="1"/>
</dbReference>
<dbReference type="EMBL" id="CP043315">
    <property type="protein sequence ID" value="QEK38240.1"/>
    <property type="molecule type" value="Genomic_DNA"/>
</dbReference>